<keyword evidence="1" id="KW-0812">Transmembrane</keyword>
<feature type="transmembrane region" description="Helical" evidence="1">
    <location>
        <begin position="86"/>
        <end position="105"/>
    </location>
</feature>
<evidence type="ECO:0000256" key="1">
    <source>
        <dbReference type="SAM" id="Phobius"/>
    </source>
</evidence>
<keyword evidence="1" id="KW-0472">Membrane</keyword>
<name>A0A1J5STW5_9ZZZZ</name>
<reference evidence="2" key="1">
    <citation type="submission" date="2016-10" db="EMBL/GenBank/DDBJ databases">
        <title>Sequence of Gallionella enrichment culture.</title>
        <authorList>
            <person name="Poehlein A."/>
            <person name="Muehling M."/>
            <person name="Daniel R."/>
        </authorList>
    </citation>
    <scope>NUCLEOTIDE SEQUENCE</scope>
</reference>
<dbReference type="AlphaFoldDB" id="A0A1J5STW5"/>
<sequence>MNNQEAKFRLSAYRPGGDDASDPAMIEALEQARRDPELGAWLERERVFDAAVAAKLSGIAPPAGLRAAILSGSRVSARRPWWRSPALMALAACVTVAIGGGLIAFRARGGVPGGLVALAVQDMLHGHHEGLIPQLAPFQGPLASPSAALDKGMPFDSSKLGAADCRSLSFHGHKVFELCFLRGGLVFHLYVMPLEGSRASGPVYSSADGLSTASWTDASHAYVLATKLGISALEKVIQGG</sequence>
<evidence type="ECO:0008006" key="3">
    <source>
        <dbReference type="Google" id="ProtNLM"/>
    </source>
</evidence>
<gene>
    <name evidence="2" type="ORF">GALL_104280</name>
</gene>
<keyword evidence="1" id="KW-1133">Transmembrane helix</keyword>
<organism evidence="2">
    <name type="scientific">mine drainage metagenome</name>
    <dbReference type="NCBI Taxonomy" id="410659"/>
    <lineage>
        <taxon>unclassified sequences</taxon>
        <taxon>metagenomes</taxon>
        <taxon>ecological metagenomes</taxon>
    </lineage>
</organism>
<accession>A0A1J5STW5</accession>
<protein>
    <recommendedName>
        <fullName evidence="3">Transmembrane transcriptional regulator (Anti-sigma factor)</fullName>
    </recommendedName>
</protein>
<dbReference type="EMBL" id="MLJW01000037">
    <property type="protein sequence ID" value="OIR07469.1"/>
    <property type="molecule type" value="Genomic_DNA"/>
</dbReference>
<evidence type="ECO:0000313" key="2">
    <source>
        <dbReference type="EMBL" id="OIR07469.1"/>
    </source>
</evidence>
<comment type="caution">
    <text evidence="2">The sequence shown here is derived from an EMBL/GenBank/DDBJ whole genome shotgun (WGS) entry which is preliminary data.</text>
</comment>
<proteinExistence type="predicted"/>